<dbReference type="InterPro" id="IPR000835">
    <property type="entry name" value="HTH_MarR-typ"/>
</dbReference>
<dbReference type="InterPro" id="IPR039422">
    <property type="entry name" value="MarR/SlyA-like"/>
</dbReference>
<dbReference type="FunFam" id="1.10.10.10:FF:000163">
    <property type="entry name" value="MarR family transcriptional regulator"/>
    <property type="match status" value="1"/>
</dbReference>
<dbReference type="InterPro" id="IPR055166">
    <property type="entry name" value="Transc_reg_Sar_Rot_HTH"/>
</dbReference>
<dbReference type="EMBL" id="PQFZ01000001">
    <property type="protein sequence ID" value="POR56962.1"/>
    <property type="molecule type" value="Genomic_DNA"/>
</dbReference>
<evidence type="ECO:0000313" key="8">
    <source>
        <dbReference type="Proteomes" id="UP000236919"/>
    </source>
</evidence>
<evidence type="ECO:0000256" key="4">
    <source>
        <dbReference type="ARBA" id="ARBA00023125"/>
    </source>
</evidence>
<evidence type="ECO:0000259" key="6">
    <source>
        <dbReference type="PROSITE" id="PS50995"/>
    </source>
</evidence>
<evidence type="ECO:0000256" key="1">
    <source>
        <dbReference type="ARBA" id="ARBA00004496"/>
    </source>
</evidence>
<name>A0A2S4MQD6_9HYPH</name>
<dbReference type="GO" id="GO:0006950">
    <property type="term" value="P:response to stress"/>
    <property type="evidence" value="ECO:0007669"/>
    <property type="project" value="TreeGrafter"/>
</dbReference>
<dbReference type="PANTHER" id="PTHR33164:SF5">
    <property type="entry name" value="ORGANIC HYDROPEROXIDE RESISTANCE TRANSCRIPTIONAL REGULATOR"/>
    <property type="match status" value="1"/>
</dbReference>
<dbReference type="GO" id="GO:0003700">
    <property type="term" value="F:DNA-binding transcription factor activity"/>
    <property type="evidence" value="ECO:0007669"/>
    <property type="project" value="InterPro"/>
</dbReference>
<dbReference type="GO" id="GO:0005737">
    <property type="term" value="C:cytoplasm"/>
    <property type="evidence" value="ECO:0007669"/>
    <property type="project" value="UniProtKB-SubCell"/>
</dbReference>
<evidence type="ECO:0000313" key="7">
    <source>
        <dbReference type="EMBL" id="POR56962.1"/>
    </source>
</evidence>
<keyword evidence="4" id="KW-0238">DNA-binding</keyword>
<dbReference type="PRINTS" id="PR00598">
    <property type="entry name" value="HTHMARR"/>
</dbReference>
<keyword evidence="2" id="KW-0963">Cytoplasm</keyword>
<comment type="subcellular location">
    <subcellularLocation>
        <location evidence="1">Cytoplasm</location>
    </subcellularLocation>
</comment>
<dbReference type="SUPFAM" id="SSF46785">
    <property type="entry name" value="Winged helix' DNA-binding domain"/>
    <property type="match status" value="1"/>
</dbReference>
<sequence>MPGREAMTADKVPEQHSPRLEDQLCFAVYQAGHAFNRVYRSVLAELGLTYPQYLAMLVLWECDGLTVKAMGERLMLDSGTLTPLLKRLEAAGLIRRERDREDERQVRLSLTAQGESLREKGRCVPDSMARALGGALESKGRLLEQLNALRDALLAAAEPA</sequence>
<dbReference type="PANTHER" id="PTHR33164">
    <property type="entry name" value="TRANSCRIPTIONAL REGULATOR, MARR FAMILY"/>
    <property type="match status" value="1"/>
</dbReference>
<keyword evidence="5" id="KW-0804">Transcription</keyword>
<comment type="caution">
    <text evidence="7">The sequence shown here is derived from an EMBL/GenBank/DDBJ whole genome shotgun (WGS) entry which is preliminary data.</text>
</comment>
<proteinExistence type="predicted"/>
<protein>
    <submittedName>
        <fullName evidence="7">MarR family transcriptional regulator</fullName>
    </submittedName>
</protein>
<gene>
    <name evidence="7" type="ORF">CYD53_101486</name>
</gene>
<reference evidence="7 8" key="1">
    <citation type="submission" date="2018-01" db="EMBL/GenBank/DDBJ databases">
        <title>Genomic Encyclopedia of Type Strains, Phase III (KMG-III): the genomes of soil and plant-associated and newly described type strains.</title>
        <authorList>
            <person name="Whitman W."/>
        </authorList>
    </citation>
    <scope>NUCLEOTIDE SEQUENCE [LARGE SCALE GENOMIC DNA]</scope>
    <source>
        <strain evidence="7 8">1131</strain>
    </source>
</reference>
<dbReference type="Proteomes" id="UP000236919">
    <property type="component" value="Unassembled WGS sequence"/>
</dbReference>
<evidence type="ECO:0000256" key="3">
    <source>
        <dbReference type="ARBA" id="ARBA00023015"/>
    </source>
</evidence>
<dbReference type="Gene3D" id="1.10.10.10">
    <property type="entry name" value="Winged helix-like DNA-binding domain superfamily/Winged helix DNA-binding domain"/>
    <property type="match status" value="1"/>
</dbReference>
<dbReference type="Pfam" id="PF22381">
    <property type="entry name" value="Staph_reg_Sar_Rot"/>
    <property type="match status" value="1"/>
</dbReference>
<evidence type="ECO:0000256" key="2">
    <source>
        <dbReference type="ARBA" id="ARBA00022490"/>
    </source>
</evidence>
<evidence type="ECO:0000256" key="5">
    <source>
        <dbReference type="ARBA" id="ARBA00023163"/>
    </source>
</evidence>
<feature type="domain" description="HTH marR-type" evidence="6">
    <location>
        <begin position="21"/>
        <end position="155"/>
    </location>
</feature>
<dbReference type="InterPro" id="IPR036390">
    <property type="entry name" value="WH_DNA-bd_sf"/>
</dbReference>
<dbReference type="InterPro" id="IPR036388">
    <property type="entry name" value="WH-like_DNA-bd_sf"/>
</dbReference>
<keyword evidence="3" id="KW-0805">Transcription regulation</keyword>
<dbReference type="SMART" id="SM00347">
    <property type="entry name" value="HTH_MARR"/>
    <property type="match status" value="1"/>
</dbReference>
<dbReference type="PROSITE" id="PS50995">
    <property type="entry name" value="HTH_MARR_2"/>
    <property type="match status" value="1"/>
</dbReference>
<organism evidence="7 8">
    <name type="scientific">Bosea psychrotolerans</name>
    <dbReference type="NCBI Taxonomy" id="1871628"/>
    <lineage>
        <taxon>Bacteria</taxon>
        <taxon>Pseudomonadati</taxon>
        <taxon>Pseudomonadota</taxon>
        <taxon>Alphaproteobacteria</taxon>
        <taxon>Hyphomicrobiales</taxon>
        <taxon>Boseaceae</taxon>
        <taxon>Bosea</taxon>
    </lineage>
</organism>
<dbReference type="AlphaFoldDB" id="A0A2S4MQD6"/>
<keyword evidence="8" id="KW-1185">Reference proteome</keyword>
<dbReference type="GO" id="GO:0003677">
    <property type="term" value="F:DNA binding"/>
    <property type="evidence" value="ECO:0007669"/>
    <property type="project" value="UniProtKB-KW"/>
</dbReference>
<accession>A0A2S4MQD6</accession>